<dbReference type="OrthoDB" id="4062651at2759"/>
<reference evidence="10" key="1">
    <citation type="submission" date="2017-07" db="EMBL/GenBank/DDBJ databases">
        <title>Taro Niue Genome Assembly and Annotation.</title>
        <authorList>
            <person name="Atibalentja N."/>
            <person name="Keating K."/>
            <person name="Fields C.J."/>
        </authorList>
    </citation>
    <scope>NUCLEOTIDE SEQUENCE</scope>
    <source>
        <strain evidence="10">Niue_2</strain>
        <tissue evidence="10">Leaf</tissue>
    </source>
</reference>
<dbReference type="SUPFAM" id="SSF56112">
    <property type="entry name" value="Protein kinase-like (PK-like)"/>
    <property type="match status" value="1"/>
</dbReference>
<dbReference type="GO" id="GO:0005524">
    <property type="term" value="F:ATP binding"/>
    <property type="evidence" value="ECO:0007669"/>
    <property type="project" value="UniProtKB-KW"/>
</dbReference>
<feature type="domain" description="Protein kinase" evidence="9">
    <location>
        <begin position="37"/>
        <end position="162"/>
    </location>
</feature>
<proteinExistence type="predicted"/>
<evidence type="ECO:0000313" key="10">
    <source>
        <dbReference type="EMBL" id="MQL81235.1"/>
    </source>
</evidence>
<comment type="catalytic activity">
    <reaction evidence="8">
        <text>L-seryl-[protein] + ATP = O-phospho-L-seryl-[protein] + ADP + H(+)</text>
        <dbReference type="Rhea" id="RHEA:17989"/>
        <dbReference type="Rhea" id="RHEA-COMP:9863"/>
        <dbReference type="Rhea" id="RHEA-COMP:11604"/>
        <dbReference type="ChEBI" id="CHEBI:15378"/>
        <dbReference type="ChEBI" id="CHEBI:29999"/>
        <dbReference type="ChEBI" id="CHEBI:30616"/>
        <dbReference type="ChEBI" id="CHEBI:83421"/>
        <dbReference type="ChEBI" id="CHEBI:456216"/>
        <dbReference type="EC" id="2.7.11.1"/>
    </reaction>
</comment>
<dbReference type="PANTHER" id="PTHR48006">
    <property type="entry name" value="LEUCINE-RICH REPEAT-CONTAINING PROTEIN DDB_G0281931-RELATED"/>
    <property type="match status" value="1"/>
</dbReference>
<dbReference type="EC" id="2.7.11.1" evidence="1"/>
<evidence type="ECO:0000256" key="4">
    <source>
        <dbReference type="ARBA" id="ARBA00022741"/>
    </source>
</evidence>
<dbReference type="GO" id="GO:0004674">
    <property type="term" value="F:protein serine/threonine kinase activity"/>
    <property type="evidence" value="ECO:0007669"/>
    <property type="project" value="UniProtKB-KW"/>
</dbReference>
<dbReference type="Proteomes" id="UP000652761">
    <property type="component" value="Unassembled WGS sequence"/>
</dbReference>
<dbReference type="EMBL" id="NMUH01000555">
    <property type="protein sequence ID" value="MQL81235.1"/>
    <property type="molecule type" value="Genomic_DNA"/>
</dbReference>
<name>A0A843UCL2_COLES</name>
<evidence type="ECO:0000256" key="1">
    <source>
        <dbReference type="ARBA" id="ARBA00012513"/>
    </source>
</evidence>
<dbReference type="PANTHER" id="PTHR48006:SF102">
    <property type="entry name" value="LEUCINE-RICH REPEAT-CONTAINING PROTEIN DDB_G0281931-RELATED"/>
    <property type="match status" value="1"/>
</dbReference>
<keyword evidence="6" id="KW-0067">ATP-binding</keyword>
<keyword evidence="3" id="KW-0808">Transferase</keyword>
<accession>A0A843UCL2</accession>
<dbReference type="InterPro" id="IPR001245">
    <property type="entry name" value="Ser-Thr/Tyr_kinase_cat_dom"/>
</dbReference>
<dbReference type="AlphaFoldDB" id="A0A843UCL2"/>
<evidence type="ECO:0000256" key="5">
    <source>
        <dbReference type="ARBA" id="ARBA00022777"/>
    </source>
</evidence>
<evidence type="ECO:0000256" key="8">
    <source>
        <dbReference type="ARBA" id="ARBA00048679"/>
    </source>
</evidence>
<gene>
    <name evidence="10" type="ORF">Taro_013700</name>
</gene>
<evidence type="ECO:0000256" key="3">
    <source>
        <dbReference type="ARBA" id="ARBA00022679"/>
    </source>
</evidence>
<dbReference type="InterPro" id="IPR051824">
    <property type="entry name" value="LRR_Rcpt-Like_S/T_Kinase"/>
</dbReference>
<sequence>MRARGIVIQQRAGKVFSTWSGLYRFSKAEVEKAINHGDQRVSLGSGSAGRVYRGVLPSGQLVAIKHIYKTSMPDSFGREVEELSRIRHPNVVCLFGCCIEGGEQYLVYEYCSNGNLAQSLLRNDNVLPWHKRVKILRDCALALRFLHNHPDGCTEFHDVRAG</sequence>
<comment type="catalytic activity">
    <reaction evidence="7">
        <text>L-threonyl-[protein] + ATP = O-phospho-L-threonyl-[protein] + ADP + H(+)</text>
        <dbReference type="Rhea" id="RHEA:46608"/>
        <dbReference type="Rhea" id="RHEA-COMP:11060"/>
        <dbReference type="Rhea" id="RHEA-COMP:11605"/>
        <dbReference type="ChEBI" id="CHEBI:15378"/>
        <dbReference type="ChEBI" id="CHEBI:30013"/>
        <dbReference type="ChEBI" id="CHEBI:30616"/>
        <dbReference type="ChEBI" id="CHEBI:61977"/>
        <dbReference type="ChEBI" id="CHEBI:456216"/>
        <dbReference type="EC" id="2.7.11.1"/>
    </reaction>
</comment>
<dbReference type="Gene3D" id="3.30.200.20">
    <property type="entry name" value="Phosphorylase Kinase, domain 1"/>
    <property type="match status" value="1"/>
</dbReference>
<evidence type="ECO:0000256" key="2">
    <source>
        <dbReference type="ARBA" id="ARBA00022527"/>
    </source>
</evidence>
<comment type="caution">
    <text evidence="10">The sequence shown here is derived from an EMBL/GenBank/DDBJ whole genome shotgun (WGS) entry which is preliminary data.</text>
</comment>
<keyword evidence="5" id="KW-0418">Kinase</keyword>
<keyword evidence="11" id="KW-1185">Reference proteome</keyword>
<evidence type="ECO:0000256" key="7">
    <source>
        <dbReference type="ARBA" id="ARBA00047899"/>
    </source>
</evidence>
<dbReference type="PROSITE" id="PS50011">
    <property type="entry name" value="PROTEIN_KINASE_DOM"/>
    <property type="match status" value="1"/>
</dbReference>
<evidence type="ECO:0000313" key="11">
    <source>
        <dbReference type="Proteomes" id="UP000652761"/>
    </source>
</evidence>
<dbReference type="InterPro" id="IPR011009">
    <property type="entry name" value="Kinase-like_dom_sf"/>
</dbReference>
<dbReference type="Gene3D" id="1.10.510.10">
    <property type="entry name" value="Transferase(Phosphotransferase) domain 1"/>
    <property type="match status" value="1"/>
</dbReference>
<dbReference type="FunFam" id="3.30.200.20:FF:000610">
    <property type="entry name" value="Cysteine-rich receptor-like protein kinase 40"/>
    <property type="match status" value="1"/>
</dbReference>
<organism evidence="10 11">
    <name type="scientific">Colocasia esculenta</name>
    <name type="common">Wild taro</name>
    <name type="synonym">Arum esculentum</name>
    <dbReference type="NCBI Taxonomy" id="4460"/>
    <lineage>
        <taxon>Eukaryota</taxon>
        <taxon>Viridiplantae</taxon>
        <taxon>Streptophyta</taxon>
        <taxon>Embryophyta</taxon>
        <taxon>Tracheophyta</taxon>
        <taxon>Spermatophyta</taxon>
        <taxon>Magnoliopsida</taxon>
        <taxon>Liliopsida</taxon>
        <taxon>Araceae</taxon>
        <taxon>Aroideae</taxon>
        <taxon>Colocasieae</taxon>
        <taxon>Colocasia</taxon>
    </lineage>
</organism>
<keyword evidence="4" id="KW-0547">Nucleotide-binding</keyword>
<evidence type="ECO:0000259" key="9">
    <source>
        <dbReference type="PROSITE" id="PS50011"/>
    </source>
</evidence>
<dbReference type="InterPro" id="IPR000719">
    <property type="entry name" value="Prot_kinase_dom"/>
</dbReference>
<evidence type="ECO:0000256" key="6">
    <source>
        <dbReference type="ARBA" id="ARBA00022840"/>
    </source>
</evidence>
<dbReference type="Pfam" id="PF07714">
    <property type="entry name" value="PK_Tyr_Ser-Thr"/>
    <property type="match status" value="1"/>
</dbReference>
<keyword evidence="2" id="KW-0723">Serine/threonine-protein kinase</keyword>
<protein>
    <recommendedName>
        <fullName evidence="1">non-specific serine/threonine protein kinase</fullName>
        <ecNumber evidence="1">2.7.11.1</ecNumber>
    </recommendedName>
</protein>